<organism evidence="3 4">
    <name type="scientific">Symbiodinium pilosum</name>
    <name type="common">Dinoflagellate</name>
    <dbReference type="NCBI Taxonomy" id="2952"/>
    <lineage>
        <taxon>Eukaryota</taxon>
        <taxon>Sar</taxon>
        <taxon>Alveolata</taxon>
        <taxon>Dinophyceae</taxon>
        <taxon>Suessiales</taxon>
        <taxon>Symbiodiniaceae</taxon>
        <taxon>Symbiodinium</taxon>
    </lineage>
</organism>
<evidence type="ECO:0000259" key="2">
    <source>
        <dbReference type="Pfam" id="PF04577"/>
    </source>
</evidence>
<feature type="domain" description="Glycosyltransferase 61 catalytic" evidence="2">
    <location>
        <begin position="180"/>
        <end position="364"/>
    </location>
</feature>
<evidence type="ECO:0000313" key="3">
    <source>
        <dbReference type="EMBL" id="CAE7515099.1"/>
    </source>
</evidence>
<feature type="chain" id="PRO_5032356543" description="Glycosyltransferase 61 catalytic domain-containing protein" evidence="1">
    <location>
        <begin position="19"/>
        <end position="409"/>
    </location>
</feature>
<feature type="signal peptide" evidence="1">
    <location>
        <begin position="1"/>
        <end position="18"/>
    </location>
</feature>
<accession>A0A812TBD4</accession>
<proteinExistence type="predicted"/>
<dbReference type="AlphaFoldDB" id="A0A812TBD4"/>
<evidence type="ECO:0000313" key="4">
    <source>
        <dbReference type="Proteomes" id="UP000649617"/>
    </source>
</evidence>
<reference evidence="3" key="1">
    <citation type="submission" date="2021-02" db="EMBL/GenBank/DDBJ databases">
        <authorList>
            <person name="Dougan E. K."/>
            <person name="Rhodes N."/>
            <person name="Thang M."/>
            <person name="Chan C."/>
        </authorList>
    </citation>
    <scope>NUCLEOTIDE SEQUENCE</scope>
</reference>
<protein>
    <recommendedName>
        <fullName evidence="2">Glycosyltransferase 61 catalytic domain-containing protein</fullName>
    </recommendedName>
</protein>
<keyword evidence="1" id="KW-0732">Signal</keyword>
<dbReference type="Proteomes" id="UP000649617">
    <property type="component" value="Unassembled WGS sequence"/>
</dbReference>
<dbReference type="Pfam" id="PF04577">
    <property type="entry name" value="Glyco_transf_61"/>
    <property type="match status" value="1"/>
</dbReference>
<dbReference type="InterPro" id="IPR049625">
    <property type="entry name" value="Glyco_transf_61_cat"/>
</dbReference>
<name>A0A812TBD4_SYMPI</name>
<comment type="caution">
    <text evidence="3">The sequence shown here is derived from an EMBL/GenBank/DDBJ whole genome shotgun (WGS) entry which is preliminary data.</text>
</comment>
<dbReference type="GO" id="GO:0016757">
    <property type="term" value="F:glycosyltransferase activity"/>
    <property type="evidence" value="ECO:0007669"/>
    <property type="project" value="InterPro"/>
</dbReference>
<gene>
    <name evidence="3" type="ORF">SPIL2461_LOCUS13443</name>
</gene>
<keyword evidence="4" id="KW-1185">Reference proteome</keyword>
<evidence type="ECO:0000256" key="1">
    <source>
        <dbReference type="SAM" id="SignalP"/>
    </source>
</evidence>
<sequence>MWMPRVVLLVLPVASIREIDKIWGGTDGIKRLLRGSSGSLGHLTGTSTHDLGIFKGTADLQHLRTAVASALSSPYSIVTFSTPAWEIPLDMSEDPPYLHAFQQLNASFAQYAATRNSIYLSSNSGKFMHGVETLETDGSAEHAALGFESGSRVPASEVEDNLAAKHLVIQASYPGGPAYFGHAIDNVFPRVLSILPGAKLAGHRVSVVVPQVSREFFSHNTQVLFERMGVQVLEEIPQTPHRMAGVTNVASWDRLMRQNTRNIIREELFRGLTPAACADGTAGGDWSNVFLSRRSGTRNGRAVEGEEVLEEKLQESGFHILDDPGKWPVDELARKLYTSTCRLVGFAGTALLNLVFLPNGAKLVEYNPTGLYADYWEWAHALNMSYVHAVPSLSISADEADRLVQLATA</sequence>
<dbReference type="OrthoDB" id="419920at2759"/>
<dbReference type="EMBL" id="CAJNIZ010029335">
    <property type="protein sequence ID" value="CAE7515099.1"/>
    <property type="molecule type" value="Genomic_DNA"/>
</dbReference>